<dbReference type="Pfam" id="PF09836">
    <property type="entry name" value="DUF2063"/>
    <property type="match status" value="1"/>
</dbReference>
<dbReference type="InterPro" id="IPR018640">
    <property type="entry name" value="DUF2063"/>
</dbReference>
<comment type="caution">
    <text evidence="2">The sequence shown here is derived from an EMBL/GenBank/DDBJ whole genome shotgun (WGS) entry which is preliminary data.</text>
</comment>
<reference evidence="3" key="1">
    <citation type="submission" date="2015-03" db="EMBL/GenBank/DDBJ databases">
        <title>Draft genome sequence of a novel methanotroph (Sn10-6) isolated from flooded ricefield rhizosphere in India.</title>
        <authorList>
            <person name="Pandit P.S."/>
            <person name="Pore S.D."/>
            <person name="Arora P."/>
            <person name="Kapse N.G."/>
            <person name="Dhakephalkar P.K."/>
            <person name="Rahalkar M.C."/>
        </authorList>
    </citation>
    <scope>NUCLEOTIDE SEQUENCE [LARGE SCALE GENOMIC DNA]</scope>
    <source>
        <strain evidence="3">Sn10-6</strain>
    </source>
</reference>
<feature type="domain" description="Putative DNA-binding" evidence="1">
    <location>
        <begin position="8"/>
        <end position="99"/>
    </location>
</feature>
<name>A0A0F3IID4_9GAMM</name>
<sequence length="266" mass="30041">MTLSLADTQQAFQTAVLHLQKATPDFIIGTPQVSADQRFKVYTDAYRLRLIEALSADFQALHTYLGDDGFAGLGQTYIDASPSDQFSVRWFGRHLPRFLAETPPYTEQPELNELAVFEWALSEAFDAAESTLLSHAQLVTIDPNAWPSLTLHFHPSLRRINLHSNAPQIWQAANQKQALPEFTRQPEAQAWSIWRHEQKLLFRSLSEQEAYALDAFVQGQCFAEICTGLSEWLEEADVVMKLASFLQTWLRDGWIADKATGVAKAT</sequence>
<dbReference type="Proteomes" id="UP000033684">
    <property type="component" value="Unassembled WGS sequence"/>
</dbReference>
<keyword evidence="3" id="KW-1185">Reference proteome</keyword>
<dbReference type="InterPro" id="IPR044922">
    <property type="entry name" value="DUF2063_N_sf"/>
</dbReference>
<evidence type="ECO:0000313" key="3">
    <source>
        <dbReference type="Proteomes" id="UP000033684"/>
    </source>
</evidence>
<dbReference type="EMBL" id="LAJX01000119">
    <property type="protein sequence ID" value="KJV06313.1"/>
    <property type="molecule type" value="Genomic_DNA"/>
</dbReference>
<reference evidence="2 3" key="2">
    <citation type="journal article" date="2016" name="Microb. Ecol.">
        <title>Genome Characteristics of a Novel Type I Methanotroph (Sn10-6) Isolated from a Flooded Indian Rice Field.</title>
        <authorList>
            <person name="Rahalkar M.C."/>
            <person name="Pandit P.S."/>
            <person name="Dhakephalkar P.K."/>
            <person name="Pore S."/>
            <person name="Arora P."/>
            <person name="Kapse N."/>
        </authorList>
    </citation>
    <scope>NUCLEOTIDE SEQUENCE [LARGE SCALE GENOMIC DNA]</scope>
    <source>
        <strain evidence="2 3">Sn10-6</strain>
    </source>
</reference>
<evidence type="ECO:0000259" key="1">
    <source>
        <dbReference type="Pfam" id="PF09836"/>
    </source>
</evidence>
<accession>A0A0F3IID4</accession>
<proteinExistence type="predicted"/>
<protein>
    <recommendedName>
        <fullName evidence="1">Putative DNA-binding domain-containing protein</fullName>
    </recommendedName>
</protein>
<dbReference type="AlphaFoldDB" id="A0A0F3IID4"/>
<gene>
    <name evidence="2" type="ORF">VZ94_12145</name>
</gene>
<evidence type="ECO:0000313" key="2">
    <source>
        <dbReference type="EMBL" id="KJV06313.1"/>
    </source>
</evidence>
<organism evidence="2 3">
    <name type="scientific">Methylocucumis oryzae</name>
    <dbReference type="NCBI Taxonomy" id="1632867"/>
    <lineage>
        <taxon>Bacteria</taxon>
        <taxon>Pseudomonadati</taxon>
        <taxon>Pseudomonadota</taxon>
        <taxon>Gammaproteobacteria</taxon>
        <taxon>Methylococcales</taxon>
        <taxon>Methylococcaceae</taxon>
        <taxon>Methylocucumis</taxon>
    </lineage>
</organism>
<dbReference type="Gene3D" id="1.10.150.690">
    <property type="entry name" value="DUF2063"/>
    <property type="match status" value="1"/>
</dbReference>